<dbReference type="EMBL" id="CNFU01000602">
    <property type="protein sequence ID" value="CKS17131.1"/>
    <property type="molecule type" value="Genomic_DNA"/>
</dbReference>
<evidence type="ECO:0000313" key="4">
    <source>
        <dbReference type="EMBL" id="CKT76471.1"/>
    </source>
</evidence>
<dbReference type="EMBL" id="CNFT01000500">
    <property type="protein sequence ID" value="CKR80673.1"/>
    <property type="molecule type" value="Genomic_DNA"/>
</dbReference>
<evidence type="ECO:0000313" key="5">
    <source>
        <dbReference type="EMBL" id="CNV59590.1"/>
    </source>
</evidence>
<evidence type="ECO:0000313" key="6">
    <source>
        <dbReference type="Proteomes" id="UP000039217"/>
    </source>
</evidence>
<evidence type="ECO:0000256" key="1">
    <source>
        <dbReference type="SAM" id="MobiDB-lite"/>
    </source>
</evidence>
<feature type="compositionally biased region" description="Polar residues" evidence="1">
    <location>
        <begin position="20"/>
        <end position="41"/>
    </location>
</feature>
<dbReference type="Proteomes" id="UP000049023">
    <property type="component" value="Unassembled WGS sequence"/>
</dbReference>
<evidence type="ECO:0000313" key="9">
    <source>
        <dbReference type="Proteomes" id="UP000050164"/>
    </source>
</evidence>
<evidence type="ECO:0000313" key="3">
    <source>
        <dbReference type="EMBL" id="CKS17131.1"/>
    </source>
</evidence>
<dbReference type="Proteomes" id="UP000039217">
    <property type="component" value="Unassembled WGS sequence"/>
</dbReference>
<feature type="compositionally biased region" description="Low complexity" evidence="1">
    <location>
        <begin position="55"/>
        <end position="66"/>
    </location>
</feature>
<accession>A0A655A915</accession>
<sequence length="130" mass="13478">MSRPEPTSWESPSAAAFGMSSPSTVADKSIETTSPTATGRSTAVRVPNRVRNDCSSASTSSSPISIGSTETVSALRSGGLIFGRMSTSAVNCRSWPYSFLVTSMLGRPSGWTSDSATACPYRLGSASLTI</sequence>
<name>A0A655A915_MYCTX</name>
<evidence type="ECO:0000313" key="8">
    <source>
        <dbReference type="Proteomes" id="UP000049023"/>
    </source>
</evidence>
<dbReference type="EMBL" id="CQQC01001050">
    <property type="protein sequence ID" value="CNV59590.1"/>
    <property type="molecule type" value="Genomic_DNA"/>
</dbReference>
<evidence type="ECO:0000313" key="7">
    <source>
        <dbReference type="Proteomes" id="UP000048948"/>
    </source>
</evidence>
<dbReference type="Proteomes" id="UP000048948">
    <property type="component" value="Unassembled WGS sequence"/>
</dbReference>
<protein>
    <submittedName>
        <fullName evidence="3">Uncharacterized protein</fullName>
    </submittedName>
</protein>
<dbReference type="EMBL" id="CNGE01001138">
    <property type="protein sequence ID" value="CKT76471.1"/>
    <property type="molecule type" value="Genomic_DNA"/>
</dbReference>
<organism evidence="3 8">
    <name type="scientific">Mycobacterium tuberculosis</name>
    <dbReference type="NCBI Taxonomy" id="1773"/>
    <lineage>
        <taxon>Bacteria</taxon>
        <taxon>Bacillati</taxon>
        <taxon>Actinomycetota</taxon>
        <taxon>Actinomycetes</taxon>
        <taxon>Mycobacteriales</taxon>
        <taxon>Mycobacteriaceae</taxon>
        <taxon>Mycobacterium</taxon>
        <taxon>Mycobacterium tuberculosis complex</taxon>
    </lineage>
</organism>
<dbReference type="AlphaFoldDB" id="A0A655A915"/>
<gene>
    <name evidence="5" type="ORF">ERS007661_02779</name>
    <name evidence="4" type="ORF">ERS027646_04108</name>
    <name evidence="2" type="ORF">ERS027659_02220</name>
    <name evidence="3" type="ORF">ERS027661_02692</name>
</gene>
<dbReference type="Proteomes" id="UP000050164">
    <property type="component" value="Unassembled WGS sequence"/>
</dbReference>
<reference evidence="6 7" key="1">
    <citation type="submission" date="2015-03" db="EMBL/GenBank/DDBJ databases">
        <authorList>
            <consortium name="Pathogen Informatics"/>
        </authorList>
    </citation>
    <scope>NUCLEOTIDE SEQUENCE [LARGE SCALE GENOMIC DNA]</scope>
    <source>
        <strain evidence="4 7">Bir 172</strain>
        <strain evidence="2 9">Bir 185</strain>
        <strain evidence="3 8">Bir 187</strain>
        <strain evidence="5 6">D00501624</strain>
    </source>
</reference>
<proteinExistence type="predicted"/>
<evidence type="ECO:0000313" key="2">
    <source>
        <dbReference type="EMBL" id="CKR80673.1"/>
    </source>
</evidence>
<feature type="region of interest" description="Disordered" evidence="1">
    <location>
        <begin position="1"/>
        <end position="66"/>
    </location>
</feature>